<evidence type="ECO:0000259" key="1">
    <source>
        <dbReference type="PROSITE" id="PS50041"/>
    </source>
</evidence>
<sequence>MKDAWRHAWIGLHTVWQWSQADRGVLSEEERLYRNWTKGQPDNKKGNESCAGMDKKGTFHDIPCDEHFPFICFNENSTKRYIQITERKNWTEAQSHCRQHHTDLVSVRNSTEIDEVKEELTDQHGSYYWWIGLYTNWTWSDESKSSYSNWEITSDHSSLAGDDEICAVVSSGQWKKEKCMEDRYFICYDDNLILVKQNKTWDEALTYCRQHHDDLVSVSTETLQHWVKRRAENASTSHVWLGLRFSCTLRFWFWVNSEGLCYDNWASGNPGSECGRTGAIKSRNRQKWVSLPNTERLNFICSK</sequence>
<dbReference type="InterPro" id="IPR001304">
    <property type="entry name" value="C-type_lectin-like"/>
</dbReference>
<reference evidence="2" key="1">
    <citation type="journal article" date="2023" name="Science">
        <title>Genome structures resolve the early diversification of teleost fishes.</title>
        <authorList>
            <person name="Parey E."/>
            <person name="Louis A."/>
            <person name="Montfort J."/>
            <person name="Bouchez O."/>
            <person name="Roques C."/>
            <person name="Iampietro C."/>
            <person name="Lluch J."/>
            <person name="Castinel A."/>
            <person name="Donnadieu C."/>
            <person name="Desvignes T."/>
            <person name="Floi Bucao C."/>
            <person name="Jouanno E."/>
            <person name="Wen M."/>
            <person name="Mejri S."/>
            <person name="Dirks R."/>
            <person name="Jansen H."/>
            <person name="Henkel C."/>
            <person name="Chen W.J."/>
            <person name="Zahm M."/>
            <person name="Cabau C."/>
            <person name="Klopp C."/>
            <person name="Thompson A.W."/>
            <person name="Robinson-Rechavi M."/>
            <person name="Braasch I."/>
            <person name="Lecointre G."/>
            <person name="Bobe J."/>
            <person name="Postlethwait J.H."/>
            <person name="Berthelot C."/>
            <person name="Roest Crollius H."/>
            <person name="Guiguen Y."/>
        </authorList>
    </citation>
    <scope>NUCLEOTIDE SEQUENCE</scope>
    <source>
        <strain evidence="2">WJC10195</strain>
    </source>
</reference>
<feature type="domain" description="C-type lectin" evidence="1">
    <location>
        <begin position="76"/>
        <end position="188"/>
    </location>
</feature>
<dbReference type="CDD" id="cd00037">
    <property type="entry name" value="CLECT"/>
    <property type="match status" value="1"/>
</dbReference>
<feature type="domain" description="C-type lectin" evidence="1">
    <location>
        <begin position="1"/>
        <end position="73"/>
    </location>
</feature>
<protein>
    <recommendedName>
        <fullName evidence="1">C-type lectin domain-containing protein</fullName>
    </recommendedName>
</protein>
<dbReference type="Pfam" id="PF00059">
    <property type="entry name" value="Lectin_C"/>
    <property type="match status" value="3"/>
</dbReference>
<dbReference type="Proteomes" id="UP001152622">
    <property type="component" value="Chromosome 19"/>
</dbReference>
<dbReference type="InterPro" id="IPR016186">
    <property type="entry name" value="C-type_lectin-like/link_sf"/>
</dbReference>
<name>A0A9Q1ICD2_SYNKA</name>
<evidence type="ECO:0000313" key="3">
    <source>
        <dbReference type="Proteomes" id="UP001152622"/>
    </source>
</evidence>
<dbReference type="OrthoDB" id="441660at2759"/>
<dbReference type="EMBL" id="JAINUF010000019">
    <property type="protein sequence ID" value="KAJ8336583.1"/>
    <property type="molecule type" value="Genomic_DNA"/>
</dbReference>
<dbReference type="SUPFAM" id="SSF56436">
    <property type="entry name" value="C-type lectin-like"/>
    <property type="match status" value="3"/>
</dbReference>
<dbReference type="PROSITE" id="PS50041">
    <property type="entry name" value="C_TYPE_LECTIN_2"/>
    <property type="match status" value="3"/>
</dbReference>
<keyword evidence="3" id="KW-1185">Reference proteome</keyword>
<dbReference type="Gene3D" id="3.10.100.10">
    <property type="entry name" value="Mannose-Binding Protein A, subunit A"/>
    <property type="match status" value="3"/>
</dbReference>
<accession>A0A9Q1ICD2</accession>
<feature type="domain" description="C-type lectin" evidence="1">
    <location>
        <begin position="187"/>
        <end position="302"/>
    </location>
</feature>
<evidence type="ECO:0000313" key="2">
    <source>
        <dbReference type="EMBL" id="KAJ8336583.1"/>
    </source>
</evidence>
<organism evidence="2 3">
    <name type="scientific">Synaphobranchus kaupii</name>
    <name type="common">Kaup's arrowtooth eel</name>
    <dbReference type="NCBI Taxonomy" id="118154"/>
    <lineage>
        <taxon>Eukaryota</taxon>
        <taxon>Metazoa</taxon>
        <taxon>Chordata</taxon>
        <taxon>Craniata</taxon>
        <taxon>Vertebrata</taxon>
        <taxon>Euteleostomi</taxon>
        <taxon>Actinopterygii</taxon>
        <taxon>Neopterygii</taxon>
        <taxon>Teleostei</taxon>
        <taxon>Anguilliformes</taxon>
        <taxon>Synaphobranchidae</taxon>
        <taxon>Synaphobranchus</taxon>
    </lineage>
</organism>
<dbReference type="PANTHER" id="PTHR45784">
    <property type="entry name" value="C-TYPE LECTIN DOMAIN FAMILY 20 MEMBER A-RELATED"/>
    <property type="match status" value="1"/>
</dbReference>
<dbReference type="PANTHER" id="PTHR45784:SF3">
    <property type="entry name" value="C-TYPE LECTIN DOMAIN FAMILY 4 MEMBER K-LIKE-RELATED"/>
    <property type="match status" value="1"/>
</dbReference>
<dbReference type="SMART" id="SM00034">
    <property type="entry name" value="CLECT"/>
    <property type="match status" value="2"/>
</dbReference>
<dbReference type="InterPro" id="IPR016187">
    <property type="entry name" value="CTDL_fold"/>
</dbReference>
<proteinExistence type="predicted"/>
<dbReference type="AlphaFoldDB" id="A0A9Q1ICD2"/>
<gene>
    <name evidence="2" type="ORF">SKAU_G00378030</name>
</gene>
<comment type="caution">
    <text evidence="2">The sequence shown here is derived from an EMBL/GenBank/DDBJ whole genome shotgun (WGS) entry which is preliminary data.</text>
</comment>